<organism evidence="1 2">
    <name type="scientific">Cucumis melo var. makuwa</name>
    <name type="common">Oriental melon</name>
    <dbReference type="NCBI Taxonomy" id="1194695"/>
    <lineage>
        <taxon>Eukaryota</taxon>
        <taxon>Viridiplantae</taxon>
        <taxon>Streptophyta</taxon>
        <taxon>Embryophyta</taxon>
        <taxon>Tracheophyta</taxon>
        <taxon>Spermatophyta</taxon>
        <taxon>Magnoliopsida</taxon>
        <taxon>eudicotyledons</taxon>
        <taxon>Gunneridae</taxon>
        <taxon>Pentapetalae</taxon>
        <taxon>rosids</taxon>
        <taxon>fabids</taxon>
        <taxon>Cucurbitales</taxon>
        <taxon>Cucurbitaceae</taxon>
        <taxon>Benincaseae</taxon>
        <taxon>Cucumis</taxon>
    </lineage>
</organism>
<dbReference type="PANTHER" id="PTHR10775:SF185">
    <property type="entry name" value="OS08G0208400 PROTEIN"/>
    <property type="match status" value="1"/>
</dbReference>
<dbReference type="Proteomes" id="UP000321393">
    <property type="component" value="Unassembled WGS sequence"/>
</dbReference>
<dbReference type="PANTHER" id="PTHR10775">
    <property type="entry name" value="OS08G0208400 PROTEIN"/>
    <property type="match status" value="1"/>
</dbReference>
<proteinExistence type="predicted"/>
<dbReference type="AlphaFoldDB" id="A0A5A7TMH9"/>
<comment type="caution">
    <text evidence="1">The sequence shown here is derived from an EMBL/GenBank/DDBJ whole genome shotgun (WGS) entry which is preliminary data.</text>
</comment>
<reference evidence="1 2" key="1">
    <citation type="submission" date="2019-08" db="EMBL/GenBank/DDBJ databases">
        <title>Draft genome sequences of two oriental melons (Cucumis melo L. var makuwa).</title>
        <authorList>
            <person name="Kwon S.-Y."/>
        </authorList>
    </citation>
    <scope>NUCLEOTIDE SEQUENCE [LARGE SCALE GENOMIC DNA]</scope>
    <source>
        <strain evidence="2">cv. SW 3</strain>
        <tissue evidence="1">Leaf</tissue>
    </source>
</reference>
<accession>A0A5A7TMH9</accession>
<evidence type="ECO:0000313" key="2">
    <source>
        <dbReference type="Proteomes" id="UP000321393"/>
    </source>
</evidence>
<dbReference type="OrthoDB" id="3261594at2759"/>
<evidence type="ECO:0000313" key="1">
    <source>
        <dbReference type="EMBL" id="KAA0042997.1"/>
    </source>
</evidence>
<dbReference type="EMBL" id="SSTE01015881">
    <property type="protein sequence ID" value="KAA0042997.1"/>
    <property type="molecule type" value="Genomic_DNA"/>
</dbReference>
<protein>
    <recommendedName>
        <fullName evidence="3">Transposase</fullName>
    </recommendedName>
</protein>
<name>A0A5A7TMH9_CUCMM</name>
<gene>
    <name evidence="1" type="ORF">E6C27_scaffold75G00710</name>
</gene>
<sequence>MEEGRFEDEMLRNIGVDIDEDATNIFQDLLNETQLLRAAFPVCSSIIPNSFYEAKQKLCDLGLRYETIHPCKYDCVSYWKELADLQHCPTCGSANRRWHRDKRVETDDVLRHPADPEGWKHFDGFNPFGQMSTSYSM</sequence>
<evidence type="ECO:0008006" key="3">
    <source>
        <dbReference type="Google" id="ProtNLM"/>
    </source>
</evidence>